<name>A0AAW0GGN8_9APHY</name>
<gene>
    <name evidence="2" type="ORF">QCA50_007695</name>
</gene>
<dbReference type="InterPro" id="IPR001810">
    <property type="entry name" value="F-box_dom"/>
</dbReference>
<protein>
    <recommendedName>
        <fullName evidence="1">F-box domain-containing protein</fullName>
    </recommendedName>
</protein>
<dbReference type="Pfam" id="PF12937">
    <property type="entry name" value="F-box-like"/>
    <property type="match status" value="1"/>
</dbReference>
<accession>A0AAW0GGN8</accession>
<organism evidence="2 3">
    <name type="scientific">Cerrena zonata</name>
    <dbReference type="NCBI Taxonomy" id="2478898"/>
    <lineage>
        <taxon>Eukaryota</taxon>
        <taxon>Fungi</taxon>
        <taxon>Dikarya</taxon>
        <taxon>Basidiomycota</taxon>
        <taxon>Agaricomycotina</taxon>
        <taxon>Agaricomycetes</taxon>
        <taxon>Polyporales</taxon>
        <taxon>Cerrenaceae</taxon>
        <taxon>Cerrena</taxon>
    </lineage>
</organism>
<sequence>MVEDPLEHVRKVFVKLMRQSVSLEEETQGLQQLEVAFNAACQRIAAAANTRRLISRLPGNVLLEIFHLALSETEVEDRPGAKLHALLQLTHVCKAWRQLASEDSPAVRRLWVLRQIDILKIDERFLSLILRRSGNSLLNIICHGGRQTDWCAQHISRIRCLDIWSKCPHDFSWLTHADGSRLETLQLKCSPEDCCCKNGDPNPLSCLCNGKTPSLRHLCLQGVGLPWGKYASLTTLKFVVRKQYLDGDNDFFQIFDNSPNLEEFTFHTLNNDHISVPKTAKIEIRAIVSRAVLRKKCRVIFPDDRRCLRSFSSIKTLIVDIEKRSLKGWVLRWEPGQSKEDIDVPLVDITVVPDADYEASRKDGRGTTADEVLINSLHCLFETHLSSSSLNHLVFRDIADLPQFTVKPLGLLKPGELLPNLRPFDMLMHLCFEHCTSHFVNSIYQEAKHCSSPNGKRFLTLTFSKMTLDVKPLQELCKNVSWLGDNVTLSIPHCHLKADSEGDALKVVESLYGAGRITPQSVIYARWGNNIRKVYYHQDGTSSSGIWRTKF</sequence>
<proteinExistence type="predicted"/>
<dbReference type="AlphaFoldDB" id="A0AAW0GGN8"/>
<evidence type="ECO:0000313" key="2">
    <source>
        <dbReference type="EMBL" id="KAK7689004.1"/>
    </source>
</evidence>
<reference evidence="2 3" key="1">
    <citation type="submission" date="2022-09" db="EMBL/GenBank/DDBJ databases">
        <authorList>
            <person name="Palmer J.M."/>
        </authorList>
    </citation>
    <scope>NUCLEOTIDE SEQUENCE [LARGE SCALE GENOMIC DNA]</scope>
    <source>
        <strain evidence="2 3">DSM 7382</strain>
    </source>
</reference>
<dbReference type="Proteomes" id="UP001385951">
    <property type="component" value="Unassembled WGS sequence"/>
</dbReference>
<dbReference type="EMBL" id="JASBNA010000009">
    <property type="protein sequence ID" value="KAK7689004.1"/>
    <property type="molecule type" value="Genomic_DNA"/>
</dbReference>
<feature type="domain" description="F-box" evidence="1">
    <location>
        <begin position="54"/>
        <end position="103"/>
    </location>
</feature>
<keyword evidence="3" id="KW-1185">Reference proteome</keyword>
<evidence type="ECO:0000313" key="3">
    <source>
        <dbReference type="Proteomes" id="UP001385951"/>
    </source>
</evidence>
<comment type="caution">
    <text evidence="2">The sequence shown here is derived from an EMBL/GenBank/DDBJ whole genome shotgun (WGS) entry which is preliminary data.</text>
</comment>
<dbReference type="Gene3D" id="1.20.1280.50">
    <property type="match status" value="1"/>
</dbReference>
<evidence type="ECO:0000259" key="1">
    <source>
        <dbReference type="Pfam" id="PF12937"/>
    </source>
</evidence>